<gene>
    <name evidence="3" type="primary">LOC109128747</name>
</gene>
<dbReference type="Pfam" id="PF07727">
    <property type="entry name" value="RVT_2"/>
    <property type="match status" value="1"/>
</dbReference>
<reference evidence="2" key="1">
    <citation type="journal article" date="2014" name="Nat. Commun.">
        <title>The emerging biofuel crop Camelina sativa retains a highly undifferentiated hexaploid genome structure.</title>
        <authorList>
            <person name="Kagale S."/>
            <person name="Koh C."/>
            <person name="Nixon J."/>
            <person name="Bollina V."/>
            <person name="Clarke W.E."/>
            <person name="Tuteja R."/>
            <person name="Spillane C."/>
            <person name="Robinson S.J."/>
            <person name="Links M.G."/>
            <person name="Clarke C."/>
            <person name="Higgins E.E."/>
            <person name="Huebert T."/>
            <person name="Sharpe A.G."/>
            <person name="Parkin I.A."/>
        </authorList>
    </citation>
    <scope>NUCLEOTIDE SEQUENCE [LARGE SCALE GENOMIC DNA]</scope>
    <source>
        <strain evidence="2">cv. DH55</strain>
    </source>
</reference>
<name>A0ABM1QWN5_CAMSA</name>
<dbReference type="GeneID" id="109128747"/>
<dbReference type="SUPFAM" id="SSF56672">
    <property type="entry name" value="DNA/RNA polymerases"/>
    <property type="match status" value="1"/>
</dbReference>
<dbReference type="RefSeq" id="XP_019091173.1">
    <property type="nucleotide sequence ID" value="XM_019235628.1"/>
</dbReference>
<sequence length="323" mass="36495">MGYHQKEGIDFKETFALVAKMTTVHSLLGVAAVKNWEVHQMDVHNAFLHGDLDEEVYMKLPPGNDLHAINEFKLQLNKCFHMKDLGKLKYFLGIEVSRGPDGFCLSQRKYALDIITKAGLLGAKPSPVPIEQNHKLASVKGPTFDNLARYRRLLGRFIYLTITQPDLSYILHILSHFMKAPLVAHWEAALRLVRYLKGSPAQGIFLCSYSALHISVYCDSNYNGCPLTRRSLSAYIVYLGDSPISWKTKKQKTVSSSSAEAEYPAMAYTLKKVKWLKSLMRTLGVDHPHPINLHCDSEAAIYIAANPVFHERTKHIESDCHQV</sequence>
<organism evidence="2 3">
    <name type="scientific">Camelina sativa</name>
    <name type="common">False flax</name>
    <name type="synonym">Myagrum sativum</name>
    <dbReference type="NCBI Taxonomy" id="90675"/>
    <lineage>
        <taxon>Eukaryota</taxon>
        <taxon>Viridiplantae</taxon>
        <taxon>Streptophyta</taxon>
        <taxon>Embryophyta</taxon>
        <taxon>Tracheophyta</taxon>
        <taxon>Spermatophyta</taxon>
        <taxon>Magnoliopsida</taxon>
        <taxon>eudicotyledons</taxon>
        <taxon>Gunneridae</taxon>
        <taxon>Pentapetalae</taxon>
        <taxon>rosids</taxon>
        <taxon>malvids</taxon>
        <taxon>Brassicales</taxon>
        <taxon>Brassicaceae</taxon>
        <taxon>Camelineae</taxon>
        <taxon>Camelina</taxon>
    </lineage>
</organism>
<dbReference type="Proteomes" id="UP000694864">
    <property type="component" value="Chromosome 14"/>
</dbReference>
<dbReference type="CDD" id="cd09272">
    <property type="entry name" value="RNase_HI_RT_Ty1"/>
    <property type="match status" value="1"/>
</dbReference>
<dbReference type="InterPro" id="IPR013103">
    <property type="entry name" value="RVT_2"/>
</dbReference>
<keyword evidence="2" id="KW-1185">Reference proteome</keyword>
<proteinExistence type="predicted"/>
<dbReference type="InterPro" id="IPR043502">
    <property type="entry name" value="DNA/RNA_pol_sf"/>
</dbReference>
<accession>A0ABM1QWN5</accession>
<evidence type="ECO:0000259" key="1">
    <source>
        <dbReference type="Pfam" id="PF07727"/>
    </source>
</evidence>
<reference evidence="3" key="2">
    <citation type="submission" date="2025-08" db="UniProtKB">
        <authorList>
            <consortium name="RefSeq"/>
        </authorList>
    </citation>
    <scope>IDENTIFICATION</scope>
    <source>
        <tissue evidence="3">Leaf</tissue>
    </source>
</reference>
<evidence type="ECO:0000313" key="3">
    <source>
        <dbReference type="RefSeq" id="XP_019091173.1"/>
    </source>
</evidence>
<protein>
    <submittedName>
        <fullName evidence="3">Uncharacterized protein LOC109128747</fullName>
    </submittedName>
</protein>
<evidence type="ECO:0000313" key="2">
    <source>
        <dbReference type="Proteomes" id="UP000694864"/>
    </source>
</evidence>
<dbReference type="PANTHER" id="PTHR11439">
    <property type="entry name" value="GAG-POL-RELATED RETROTRANSPOSON"/>
    <property type="match status" value="1"/>
</dbReference>
<dbReference type="PANTHER" id="PTHR11439:SF487">
    <property type="entry name" value="RNA-DIRECTED DNA POLYMERASE"/>
    <property type="match status" value="1"/>
</dbReference>
<feature type="domain" description="Reverse transcriptase Ty1/copia-type" evidence="1">
    <location>
        <begin position="2"/>
        <end position="65"/>
    </location>
</feature>